<evidence type="ECO:0000313" key="3">
    <source>
        <dbReference type="Proteomes" id="UP000005206"/>
    </source>
</evidence>
<reference evidence="2 3" key="1">
    <citation type="journal article" date="2009" name="PLoS Genet.">
        <title>The genome of Nectria haematococca: contribution of supernumerary chromosomes to gene expansion.</title>
        <authorList>
            <person name="Coleman J.J."/>
            <person name="Rounsley S.D."/>
            <person name="Rodriguez-Carres M."/>
            <person name="Kuo A."/>
            <person name="Wasmann C.C."/>
            <person name="Grimwood J."/>
            <person name="Schmutz J."/>
            <person name="Taga M."/>
            <person name="White G.J."/>
            <person name="Zhou S."/>
            <person name="Schwartz D.C."/>
            <person name="Freitag M."/>
            <person name="Ma L.J."/>
            <person name="Danchin E.G."/>
            <person name="Henrissat B."/>
            <person name="Coutinho P.M."/>
            <person name="Nelson D.R."/>
            <person name="Straney D."/>
            <person name="Napoli C.A."/>
            <person name="Barker B.M."/>
            <person name="Gribskov M."/>
            <person name="Rep M."/>
            <person name="Kroken S."/>
            <person name="Molnar I."/>
            <person name="Rensing C."/>
            <person name="Kennell J.C."/>
            <person name="Zamora J."/>
            <person name="Farman M.L."/>
            <person name="Selker E.U."/>
            <person name="Salamov A."/>
            <person name="Shapiro H."/>
            <person name="Pangilinan J."/>
            <person name="Lindquist E."/>
            <person name="Lamers C."/>
            <person name="Grigoriev I.V."/>
            <person name="Geiser D.M."/>
            <person name="Covert S.F."/>
            <person name="Temporini E."/>
            <person name="Vanetten H.D."/>
        </authorList>
    </citation>
    <scope>NUCLEOTIDE SEQUENCE [LARGE SCALE GENOMIC DNA]</scope>
    <source>
        <strain evidence="3">ATCC MYA-4622 / CBS 123669 / FGSC 9596 / NRRL 45880 / 77-13-4</strain>
    </source>
</reference>
<feature type="compositionally biased region" description="Polar residues" evidence="1">
    <location>
        <begin position="148"/>
        <end position="158"/>
    </location>
</feature>
<dbReference type="HOGENOM" id="CLU_1230228_0_0_1"/>
<name>C7ZIG7_FUSV7</name>
<evidence type="ECO:0000313" key="2">
    <source>
        <dbReference type="EMBL" id="EEU36260.1"/>
    </source>
</evidence>
<dbReference type="STRING" id="660122.C7ZIG7"/>
<dbReference type="KEGG" id="nhe:NECHADRAFT_87136"/>
<feature type="compositionally biased region" description="Acidic residues" evidence="1">
    <location>
        <begin position="182"/>
        <end position="191"/>
    </location>
</feature>
<organism evidence="2 3">
    <name type="scientific">Fusarium vanettenii (strain ATCC MYA-4622 / CBS 123669 / FGSC 9596 / NRRL 45880 / 77-13-4)</name>
    <name type="common">Fusarium solani subsp. pisi</name>
    <dbReference type="NCBI Taxonomy" id="660122"/>
    <lineage>
        <taxon>Eukaryota</taxon>
        <taxon>Fungi</taxon>
        <taxon>Dikarya</taxon>
        <taxon>Ascomycota</taxon>
        <taxon>Pezizomycotina</taxon>
        <taxon>Sordariomycetes</taxon>
        <taxon>Hypocreomycetidae</taxon>
        <taxon>Hypocreales</taxon>
        <taxon>Nectriaceae</taxon>
        <taxon>Fusarium</taxon>
        <taxon>Fusarium solani species complex</taxon>
        <taxon>Fusarium vanettenii</taxon>
    </lineage>
</organism>
<sequence>MCTELPSKLQHSPPTRLCDLITHPLDAFANVIRQLVNYFKSKPNKTPVAEVSDQPSGCHSTFSGNEDVTVTTYALPSGQAATCLTLDCTPQSALTRYIKALGLIICQDFILRLLAITVLLRKLPFFHPLLVFLPRLCDFAHGHFRTCPQTGQSSTPSSRSHRGGGEKRQDKKGKQRQRGDGNGDDPSEEGNDGSKKPDGLRFPQFDPEVKLFDCPFHNTLSDSTF</sequence>
<dbReference type="EMBL" id="GG698930">
    <property type="protein sequence ID" value="EEU36260.1"/>
    <property type="molecule type" value="Genomic_DNA"/>
</dbReference>
<proteinExistence type="predicted"/>
<evidence type="ECO:0000256" key="1">
    <source>
        <dbReference type="SAM" id="MobiDB-lite"/>
    </source>
</evidence>
<dbReference type="InParanoid" id="C7ZIG7"/>
<dbReference type="AlphaFoldDB" id="C7ZIG7"/>
<dbReference type="Proteomes" id="UP000005206">
    <property type="component" value="Chromosome 12"/>
</dbReference>
<feature type="region of interest" description="Disordered" evidence="1">
    <location>
        <begin position="148"/>
        <end position="204"/>
    </location>
</feature>
<dbReference type="GeneID" id="9674327"/>
<keyword evidence="3" id="KW-1185">Reference proteome</keyword>
<dbReference type="VEuPathDB" id="FungiDB:NECHADRAFT_87136"/>
<gene>
    <name evidence="2" type="ORF">NECHADRAFT_87136</name>
</gene>
<accession>C7ZIG7</accession>
<protein>
    <submittedName>
        <fullName evidence="2">Uncharacterized protein</fullName>
    </submittedName>
</protein>
<dbReference type="RefSeq" id="XP_003041973.1">
    <property type="nucleotide sequence ID" value="XM_003041927.1"/>
</dbReference>
<dbReference type="OrthoDB" id="5091332at2759"/>